<keyword evidence="1" id="KW-0472">Membrane</keyword>
<sequence length="65" mass="7784">MLISYPFLLIIINIAINDTITRERYTFWFNVICGVLMLVLLYLHMQTEVVFGKDLLDSWYRNNPE</sequence>
<evidence type="ECO:0000256" key="1">
    <source>
        <dbReference type="SAM" id="Phobius"/>
    </source>
</evidence>
<feature type="transmembrane region" description="Helical" evidence="1">
    <location>
        <begin position="27"/>
        <end position="45"/>
    </location>
</feature>
<organism evidence="2 3">
    <name type="scientific">Photobacterium chitinilyticum</name>
    <dbReference type="NCBI Taxonomy" id="2485123"/>
    <lineage>
        <taxon>Bacteria</taxon>
        <taxon>Pseudomonadati</taxon>
        <taxon>Pseudomonadota</taxon>
        <taxon>Gammaproteobacteria</taxon>
        <taxon>Vibrionales</taxon>
        <taxon>Vibrionaceae</taxon>
        <taxon>Photobacterium</taxon>
    </lineage>
</organism>
<accession>A0A3S3RC02</accession>
<keyword evidence="1" id="KW-1133">Transmembrane helix</keyword>
<proteinExistence type="predicted"/>
<dbReference type="Proteomes" id="UP000287563">
    <property type="component" value="Unassembled WGS sequence"/>
</dbReference>
<reference evidence="2 3" key="1">
    <citation type="submission" date="2018-11" db="EMBL/GenBank/DDBJ databases">
        <title>Photobacterium sp. BEI247 sp. nov., a marine bacterium isolated from Yongle Blue Hole in the South China Sea.</title>
        <authorList>
            <person name="Wang X."/>
        </authorList>
    </citation>
    <scope>NUCLEOTIDE SEQUENCE [LARGE SCALE GENOMIC DNA]</scope>
    <source>
        <strain evidence="3">BEI247</strain>
    </source>
</reference>
<comment type="caution">
    <text evidence="2">The sequence shown here is derived from an EMBL/GenBank/DDBJ whole genome shotgun (WGS) entry which is preliminary data.</text>
</comment>
<protein>
    <submittedName>
        <fullName evidence="2">Uncharacterized protein</fullName>
    </submittedName>
</protein>
<keyword evidence="1" id="KW-0812">Transmembrane</keyword>
<keyword evidence="3" id="KW-1185">Reference proteome</keyword>
<dbReference type="EMBL" id="RJLM01000001">
    <property type="protein sequence ID" value="RWX57409.1"/>
    <property type="molecule type" value="Genomic_DNA"/>
</dbReference>
<evidence type="ECO:0000313" key="3">
    <source>
        <dbReference type="Proteomes" id="UP000287563"/>
    </source>
</evidence>
<dbReference type="OrthoDB" id="5829840at2"/>
<gene>
    <name evidence="2" type="ORF">EDI28_05105</name>
</gene>
<dbReference type="AlphaFoldDB" id="A0A3S3RC02"/>
<evidence type="ECO:0000313" key="2">
    <source>
        <dbReference type="EMBL" id="RWX57409.1"/>
    </source>
</evidence>
<name>A0A3S3RC02_9GAMM</name>